<dbReference type="InterPro" id="IPR050311">
    <property type="entry name" value="ORC1/CDC6"/>
</dbReference>
<dbReference type="GO" id="GO:0033314">
    <property type="term" value="P:mitotic DNA replication checkpoint signaling"/>
    <property type="evidence" value="ECO:0007669"/>
    <property type="project" value="TreeGrafter"/>
</dbReference>
<dbReference type="FunFam" id="3.40.50.300:FF:000199">
    <property type="entry name" value="Origin recognition complex subunit 1"/>
    <property type="match status" value="1"/>
</dbReference>
<dbReference type="PANTHER" id="PTHR10763">
    <property type="entry name" value="CELL DIVISION CONTROL PROTEIN 6-RELATED"/>
    <property type="match status" value="1"/>
</dbReference>
<feature type="region of interest" description="Disordered" evidence="11">
    <location>
        <begin position="566"/>
        <end position="615"/>
    </location>
</feature>
<evidence type="ECO:0000313" key="13">
    <source>
        <dbReference type="EMBL" id="KAF1911811.1"/>
    </source>
</evidence>
<organism evidence="13 14">
    <name type="scientific">Ampelomyces quisqualis</name>
    <name type="common">Powdery mildew agent</name>
    <dbReference type="NCBI Taxonomy" id="50730"/>
    <lineage>
        <taxon>Eukaryota</taxon>
        <taxon>Fungi</taxon>
        <taxon>Dikarya</taxon>
        <taxon>Ascomycota</taxon>
        <taxon>Pezizomycotina</taxon>
        <taxon>Dothideomycetes</taxon>
        <taxon>Pleosporomycetidae</taxon>
        <taxon>Pleosporales</taxon>
        <taxon>Pleosporineae</taxon>
        <taxon>Phaeosphaeriaceae</taxon>
        <taxon>Ampelomyces</taxon>
    </lineage>
</organism>
<dbReference type="CDD" id="cd00009">
    <property type="entry name" value="AAA"/>
    <property type="match status" value="1"/>
</dbReference>
<evidence type="ECO:0000256" key="7">
    <source>
        <dbReference type="ARBA" id="ARBA00022842"/>
    </source>
</evidence>
<dbReference type="InterPro" id="IPR027417">
    <property type="entry name" value="P-loop_NTPase"/>
</dbReference>
<keyword evidence="14" id="KW-1185">Reference proteome</keyword>
<keyword evidence="13" id="KW-0378">Hydrolase</keyword>
<dbReference type="Gene3D" id="3.40.50.300">
    <property type="entry name" value="P-loop containing nucleotide triphosphate hydrolases"/>
    <property type="match status" value="1"/>
</dbReference>
<accession>A0A6A5Q7S9</accession>
<reference evidence="13" key="1">
    <citation type="journal article" date="2020" name="Stud. Mycol.">
        <title>101 Dothideomycetes genomes: a test case for predicting lifestyles and emergence of pathogens.</title>
        <authorList>
            <person name="Haridas S."/>
            <person name="Albert R."/>
            <person name="Binder M."/>
            <person name="Bloem J."/>
            <person name="Labutti K."/>
            <person name="Salamov A."/>
            <person name="Andreopoulos B."/>
            <person name="Baker S."/>
            <person name="Barry K."/>
            <person name="Bills G."/>
            <person name="Bluhm B."/>
            <person name="Cannon C."/>
            <person name="Castanera R."/>
            <person name="Culley D."/>
            <person name="Daum C."/>
            <person name="Ezra D."/>
            <person name="Gonzalez J."/>
            <person name="Henrissat B."/>
            <person name="Kuo A."/>
            <person name="Liang C."/>
            <person name="Lipzen A."/>
            <person name="Lutzoni F."/>
            <person name="Magnuson J."/>
            <person name="Mondo S."/>
            <person name="Nolan M."/>
            <person name="Ohm R."/>
            <person name="Pangilinan J."/>
            <person name="Park H.-J."/>
            <person name="Ramirez L."/>
            <person name="Alfaro M."/>
            <person name="Sun H."/>
            <person name="Tritt A."/>
            <person name="Yoshinaga Y."/>
            <person name="Zwiers L.-H."/>
            <person name="Turgeon B."/>
            <person name="Goodwin S."/>
            <person name="Spatafora J."/>
            <person name="Crous P."/>
            <person name="Grigoriev I."/>
        </authorList>
    </citation>
    <scope>NUCLEOTIDE SEQUENCE</scope>
    <source>
        <strain evidence="13">HMLAC05119</strain>
    </source>
</reference>
<evidence type="ECO:0000256" key="2">
    <source>
        <dbReference type="ARBA" id="ARBA00008398"/>
    </source>
</evidence>
<feature type="region of interest" description="Disordered" evidence="11">
    <location>
        <begin position="43"/>
        <end position="62"/>
    </location>
</feature>
<comment type="similarity">
    <text evidence="2 10">Belongs to the ORC1 family.</text>
</comment>
<dbReference type="SMART" id="SM00382">
    <property type="entry name" value="AAA"/>
    <property type="match status" value="1"/>
</dbReference>
<dbReference type="SMART" id="SM00439">
    <property type="entry name" value="BAH"/>
    <property type="match status" value="1"/>
</dbReference>
<dbReference type="InterPro" id="IPR043151">
    <property type="entry name" value="BAH_sf"/>
</dbReference>
<name>A0A6A5Q7S9_AMPQU</name>
<dbReference type="SUPFAM" id="SSF82061">
    <property type="entry name" value="BAH domain"/>
    <property type="match status" value="1"/>
</dbReference>
<keyword evidence="3 10" id="KW-0235">DNA replication</keyword>
<dbReference type="Gene3D" id="1.10.8.60">
    <property type="match status" value="1"/>
</dbReference>
<dbReference type="InterPro" id="IPR048867">
    <property type="entry name" value="WHD_ORC1"/>
</dbReference>
<protein>
    <recommendedName>
        <fullName evidence="10">Origin recognition complex subunit 1</fullName>
    </recommendedName>
</protein>
<dbReference type="GO" id="GO:0003682">
    <property type="term" value="F:chromatin binding"/>
    <property type="evidence" value="ECO:0007669"/>
    <property type="project" value="InterPro"/>
</dbReference>
<evidence type="ECO:0000256" key="6">
    <source>
        <dbReference type="ARBA" id="ARBA00022840"/>
    </source>
</evidence>
<keyword evidence="9 10" id="KW-0539">Nucleus</keyword>
<dbReference type="GO" id="GO:0016887">
    <property type="term" value="F:ATP hydrolysis activity"/>
    <property type="evidence" value="ECO:0007669"/>
    <property type="project" value="InterPro"/>
</dbReference>
<proteinExistence type="inferred from homology"/>
<dbReference type="GO" id="GO:0006270">
    <property type="term" value="P:DNA replication initiation"/>
    <property type="evidence" value="ECO:0007669"/>
    <property type="project" value="TreeGrafter"/>
</dbReference>
<feature type="compositionally biased region" description="Basic and acidic residues" evidence="11">
    <location>
        <begin position="605"/>
        <end position="615"/>
    </location>
</feature>
<evidence type="ECO:0000256" key="9">
    <source>
        <dbReference type="ARBA" id="ARBA00023242"/>
    </source>
</evidence>
<dbReference type="InterPro" id="IPR003959">
    <property type="entry name" value="ATPase_AAA_core"/>
</dbReference>
<dbReference type="Pfam" id="PF00004">
    <property type="entry name" value="AAA"/>
    <property type="match status" value="1"/>
</dbReference>
<evidence type="ECO:0000259" key="12">
    <source>
        <dbReference type="PROSITE" id="PS51038"/>
    </source>
</evidence>
<keyword evidence="6 10" id="KW-0067">ATP-binding</keyword>
<keyword evidence="7" id="KW-0460">Magnesium</keyword>
<keyword evidence="4" id="KW-0479">Metal-binding</keyword>
<feature type="region of interest" description="Disordered" evidence="11">
    <location>
        <begin position="225"/>
        <end position="278"/>
    </location>
</feature>
<dbReference type="InterPro" id="IPR054425">
    <property type="entry name" value="Cdc6_ORC1-like_ATPase_lid"/>
</dbReference>
<dbReference type="AlphaFoldDB" id="A0A6A5Q7S9"/>
<feature type="compositionally biased region" description="Polar residues" evidence="11">
    <location>
        <begin position="267"/>
        <end position="276"/>
    </location>
</feature>
<evidence type="ECO:0000256" key="11">
    <source>
        <dbReference type="SAM" id="MobiDB-lite"/>
    </source>
</evidence>
<evidence type="ECO:0000256" key="5">
    <source>
        <dbReference type="ARBA" id="ARBA00022741"/>
    </source>
</evidence>
<evidence type="ECO:0000256" key="10">
    <source>
        <dbReference type="RuleBase" id="RU365058"/>
    </source>
</evidence>
<feature type="compositionally biased region" description="Acidic residues" evidence="11">
    <location>
        <begin position="241"/>
        <end position="253"/>
    </location>
</feature>
<evidence type="ECO:0000256" key="1">
    <source>
        <dbReference type="ARBA" id="ARBA00004123"/>
    </source>
</evidence>
<dbReference type="PROSITE" id="PS51038">
    <property type="entry name" value="BAH"/>
    <property type="match status" value="1"/>
</dbReference>
<dbReference type="PANTHER" id="PTHR10763:SF23">
    <property type="entry name" value="ORIGIN RECOGNITION COMPLEX SUBUNIT 1"/>
    <property type="match status" value="1"/>
</dbReference>
<dbReference type="Proteomes" id="UP000800096">
    <property type="component" value="Unassembled WGS sequence"/>
</dbReference>
<dbReference type="Pfam" id="PF01426">
    <property type="entry name" value="BAH"/>
    <property type="match status" value="1"/>
</dbReference>
<keyword evidence="8 10" id="KW-0238">DNA-binding</keyword>
<evidence type="ECO:0000256" key="8">
    <source>
        <dbReference type="ARBA" id="ARBA00023125"/>
    </source>
</evidence>
<evidence type="ECO:0000256" key="4">
    <source>
        <dbReference type="ARBA" id="ARBA00022723"/>
    </source>
</evidence>
<comment type="subunit">
    <text evidence="10">ORC is composed of six subunits.</text>
</comment>
<dbReference type="OrthoDB" id="1926878at2759"/>
<dbReference type="InterPro" id="IPR001025">
    <property type="entry name" value="BAH_dom"/>
</dbReference>
<feature type="compositionally biased region" description="Basic residues" evidence="11">
    <location>
        <begin position="227"/>
        <end position="237"/>
    </location>
</feature>
<dbReference type="GO" id="GO:0003688">
    <property type="term" value="F:DNA replication origin binding"/>
    <property type="evidence" value="ECO:0007669"/>
    <property type="project" value="TreeGrafter"/>
</dbReference>
<feature type="domain" description="BAH" evidence="12">
    <location>
        <begin position="78"/>
        <end position="202"/>
    </location>
</feature>
<dbReference type="InterPro" id="IPR003593">
    <property type="entry name" value="AAA+_ATPase"/>
</dbReference>
<dbReference type="Gene3D" id="2.30.30.490">
    <property type="match status" value="1"/>
</dbReference>
<dbReference type="Pfam" id="PF22606">
    <property type="entry name" value="Cdc6-ORC-like_ATPase_lid"/>
    <property type="match status" value="1"/>
</dbReference>
<sequence>MAPVRRSRVQKARQFLTGGAVFRQDSDDELGYEDHPWEWVYDDAPADGVPKDNVTPKKRKAAPAPLGQRIVGARMGSFRCRVGDAVLLKAEGNQAWVGIICDFHEDVDEDEKMAKFLWFSSEKEIRNKNKKRTDFLPNELYISANYDDNPLASINGTAKILSLDDFERLYPTGVSKKSKDYGKVFVCRRGCNTRTTTYTPEFKWSDIYTGADDIDTLVTLVETQTKATRRGAGRPKKAQQDTEDFVVPDSDDDSTPKTPRKRRKLNDATTPTSTRKSPAYRKFLTPTHKRIVIKKQLEFTPLGTRVLSPSALNSPFQIARNQLHVSSVPAALPCREEEFSTVYSHLEAAITDGSGSCIYISGTPGTGKTATVREVVAQLHASVQAEELDDFIFVEINGMKVTDPHQSYSLLWQALRGDRVSPSHALELLEKEFSTPSPRRVPCVVLMDELDQLVTKNQSVMYNFFNWPGLRHSRLIVLAVANTMDLPERTLSNKISSRLGLTRITFPGYTHDQLMRIIQSRLEGVPGNIVHPEAVQFAARKVAAVSGDARRALDICRRAVEIAETETISQDSDDHAQPATPSRSGRGNKNKPIVTSRLPNGAAETDARSMKRTATSEKKGVVTFTTIKQAINEATSSPLQQALRALPLASKVFLSALLARIRRTGIGEAVLGDVVDEAKRLGLMSQLQPVYAYLIVPEKDSILEASNGTQHDTTKAVSKASEPKAARTLGLALAATELAEAGIIGVEARHGERVGRVRLGVGEDEVRLALGEDESAKGLGLGS</sequence>
<dbReference type="GO" id="GO:0046872">
    <property type="term" value="F:metal ion binding"/>
    <property type="evidence" value="ECO:0007669"/>
    <property type="project" value="UniProtKB-KW"/>
</dbReference>
<dbReference type="GO" id="GO:0005664">
    <property type="term" value="C:nuclear origin of replication recognition complex"/>
    <property type="evidence" value="ECO:0007669"/>
    <property type="project" value="TreeGrafter"/>
</dbReference>
<dbReference type="SUPFAM" id="SSF52540">
    <property type="entry name" value="P-loop containing nucleoside triphosphate hydrolases"/>
    <property type="match status" value="1"/>
</dbReference>
<evidence type="ECO:0000256" key="3">
    <source>
        <dbReference type="ARBA" id="ARBA00022705"/>
    </source>
</evidence>
<evidence type="ECO:0000313" key="14">
    <source>
        <dbReference type="Proteomes" id="UP000800096"/>
    </source>
</evidence>
<dbReference type="Pfam" id="PF21312">
    <property type="entry name" value="WHD_ORC1"/>
    <property type="match status" value="1"/>
</dbReference>
<comment type="subcellular location">
    <subcellularLocation>
        <location evidence="1 10">Nucleus</location>
    </subcellularLocation>
</comment>
<comment type="function">
    <text evidence="10">Component of the origin recognition complex (ORC) that binds origins of replication. DNA-binding is ATP-dependent, however specific DNA sequences that define origins of replication have not been identified so far. ORC is required to assemble the pre-replication complex necessary to initiate DNA replication.</text>
</comment>
<dbReference type="EMBL" id="ML979142">
    <property type="protein sequence ID" value="KAF1911811.1"/>
    <property type="molecule type" value="Genomic_DNA"/>
</dbReference>
<keyword evidence="5 10" id="KW-0547">Nucleotide-binding</keyword>
<dbReference type="GO" id="GO:0005524">
    <property type="term" value="F:ATP binding"/>
    <property type="evidence" value="ECO:0007669"/>
    <property type="project" value="UniProtKB-KW"/>
</dbReference>
<gene>
    <name evidence="13" type="ORF">BDU57DRAFT_560190</name>
</gene>